<proteinExistence type="inferred from homology"/>
<evidence type="ECO:0000256" key="8">
    <source>
        <dbReference type="ARBA" id="ARBA00023014"/>
    </source>
</evidence>
<dbReference type="PRINTS" id="PR00368">
    <property type="entry name" value="FADPNR"/>
</dbReference>
<evidence type="ECO:0000256" key="2">
    <source>
        <dbReference type="ARBA" id="ARBA00006561"/>
    </source>
</evidence>
<dbReference type="Gene3D" id="3.50.50.60">
    <property type="entry name" value="FAD/NAD(P)-binding domain"/>
    <property type="match status" value="1"/>
</dbReference>
<dbReference type="GO" id="GO:0051539">
    <property type="term" value="F:4 iron, 4 sulfur cluster binding"/>
    <property type="evidence" value="ECO:0007669"/>
    <property type="project" value="UniProtKB-KW"/>
</dbReference>
<feature type="domain" description="4Fe-4S ferredoxin-type" evidence="9">
    <location>
        <begin position="529"/>
        <end position="558"/>
    </location>
</feature>
<evidence type="ECO:0000256" key="5">
    <source>
        <dbReference type="ARBA" id="ARBA00022827"/>
    </source>
</evidence>
<evidence type="ECO:0000256" key="4">
    <source>
        <dbReference type="ARBA" id="ARBA00022723"/>
    </source>
</evidence>
<evidence type="ECO:0000256" key="7">
    <source>
        <dbReference type="ARBA" id="ARBA00023004"/>
    </source>
</evidence>
<keyword evidence="4" id="KW-0479">Metal-binding</keyword>
<keyword evidence="8" id="KW-0411">Iron-sulfur</keyword>
<comment type="similarity">
    <text evidence="2">Belongs to the HdrA family.</text>
</comment>
<comment type="caution">
    <text evidence="10">The sequence shown here is derived from an EMBL/GenBank/DDBJ whole genome shotgun (WGS) entry which is preliminary data.</text>
</comment>
<dbReference type="EMBL" id="PFNG01000166">
    <property type="protein sequence ID" value="PIZ37703.1"/>
    <property type="molecule type" value="Genomic_DNA"/>
</dbReference>
<dbReference type="InterPro" id="IPR017896">
    <property type="entry name" value="4Fe4S_Fe-S-bd"/>
</dbReference>
<feature type="domain" description="4Fe-4S ferredoxin-type" evidence="9">
    <location>
        <begin position="499"/>
        <end position="528"/>
    </location>
</feature>
<dbReference type="PANTHER" id="PTHR43498">
    <property type="entry name" value="FERREDOXIN:COB-COM HETERODISULFIDE REDUCTASE SUBUNIT A"/>
    <property type="match status" value="1"/>
</dbReference>
<dbReference type="SUPFAM" id="SSF54862">
    <property type="entry name" value="4Fe-4S ferredoxins"/>
    <property type="match status" value="1"/>
</dbReference>
<keyword evidence="6" id="KW-0560">Oxidoreductase</keyword>
<dbReference type="Pfam" id="PF07992">
    <property type="entry name" value="Pyr_redox_2"/>
    <property type="match status" value="1"/>
</dbReference>
<keyword evidence="5" id="KW-0285">Flavoprotein</keyword>
<evidence type="ECO:0000256" key="1">
    <source>
        <dbReference type="ARBA" id="ARBA00001974"/>
    </source>
</evidence>
<dbReference type="InterPro" id="IPR023753">
    <property type="entry name" value="FAD/NAD-binding_dom"/>
</dbReference>
<evidence type="ECO:0000313" key="11">
    <source>
        <dbReference type="Proteomes" id="UP000230956"/>
    </source>
</evidence>
<dbReference type="Pfam" id="PF02662">
    <property type="entry name" value="FlpD"/>
    <property type="match status" value="1"/>
</dbReference>
<dbReference type="Pfam" id="PF13187">
    <property type="entry name" value="Fer4_9"/>
    <property type="match status" value="1"/>
</dbReference>
<dbReference type="InterPro" id="IPR003813">
    <property type="entry name" value="MvhD/FlpD"/>
</dbReference>
<evidence type="ECO:0000256" key="3">
    <source>
        <dbReference type="ARBA" id="ARBA00022485"/>
    </source>
</evidence>
<dbReference type="PROSITE" id="PS00198">
    <property type="entry name" value="4FE4S_FER_1"/>
    <property type="match status" value="1"/>
</dbReference>
<dbReference type="PROSITE" id="PS51379">
    <property type="entry name" value="4FE4S_FER_2"/>
    <property type="match status" value="2"/>
</dbReference>
<dbReference type="AlphaFoldDB" id="A0A2M7T833"/>
<dbReference type="Gene3D" id="3.30.70.20">
    <property type="match status" value="1"/>
</dbReference>
<name>A0A2M7T833_9ACTN</name>
<accession>A0A2M7T833</accession>
<organism evidence="10 11">
    <name type="scientific">Candidatus Aquicultor secundus</name>
    <dbReference type="NCBI Taxonomy" id="1973895"/>
    <lineage>
        <taxon>Bacteria</taxon>
        <taxon>Bacillati</taxon>
        <taxon>Actinomycetota</taxon>
        <taxon>Candidatus Aquicultoria</taxon>
        <taxon>Candidatus Aquicultorales</taxon>
        <taxon>Candidatus Aquicultoraceae</taxon>
        <taxon>Candidatus Aquicultor</taxon>
    </lineage>
</organism>
<comment type="cofactor">
    <cofactor evidence="1">
        <name>FAD</name>
        <dbReference type="ChEBI" id="CHEBI:57692"/>
    </cofactor>
</comment>
<dbReference type="InterPro" id="IPR039650">
    <property type="entry name" value="HdrA-like"/>
</dbReference>
<evidence type="ECO:0000259" key="9">
    <source>
        <dbReference type="PROSITE" id="PS51379"/>
    </source>
</evidence>
<dbReference type="PANTHER" id="PTHR43498:SF1">
    <property type="entry name" value="COB--COM HETERODISULFIDE REDUCTASE IRON-SULFUR SUBUNIT A"/>
    <property type="match status" value="1"/>
</dbReference>
<evidence type="ECO:0000256" key="6">
    <source>
        <dbReference type="ARBA" id="ARBA00023002"/>
    </source>
</evidence>
<sequence>MENKLGVYICTGCGIGEALDIEKLTAMGPQNGAAVVKTHEFLCGEKGSQIIQEDIKDEGINTIVIAGCSPRVNFDVFDYPGSLVERINLREHVIWSHTPNDEDTQMLAEDYMRMGISKVKKMELSEPHIEEDLTKAVLVIGGGITGMTAAIESAKAGYGVVLVEKEDKLGGFMGKLHKKLPMQYPYAKLEDPGVEAIVAKIDNDPDIKVYTSAEVGAIAGQPGQFDVTINTSGGAVNAKVGSVVLATGWKPYDATKLDTYGYGEFANVVTNVQLEEMAKNGKIVRPSDGRPAKNVAFIQCAGQRDPEHLSYCSSVCCLTSLKQAMYVRQQDKNAKAYIFYKDMRTPGSYELFYKAAQDDAGIFLTKGNVTSITEDGAANVVVEVNDTLLGAPIKVAVDLLVLATGMVPTTADEPILNLQYRQGPALPDLELYNGFADSNFICFPYETRRTGVYSAGAVKMPQTIAESIEDATGAALKAIQVVEAAAKGIAVHPRAGDNTYPEFFLQRCTQCKRCTEECPFGTLDEDEKGTPQPNPNRCRRCGICMGACPERIISFKNYSVDILGSAIKAIDVPDEEEEKPRVVAFVCENDAYPAFDMAGINRLQYNPNVRMIPVRCLGSVNTVWIADSLSGGIDGILLIGCKYGDDYQCHFAKGSELANYRLEKVQETLDRLALESDRIQLMQLAINDYDKIPSIIEEFMERLDEIGPNPYKGF</sequence>
<dbReference type="InterPro" id="IPR036188">
    <property type="entry name" value="FAD/NAD-bd_sf"/>
</dbReference>
<protein>
    <submittedName>
        <fullName evidence="10">Heterodisulfide reductase subunit A</fullName>
    </submittedName>
</protein>
<keyword evidence="7" id="KW-0408">Iron</keyword>
<reference evidence="11" key="1">
    <citation type="submission" date="2017-09" db="EMBL/GenBank/DDBJ databases">
        <title>Depth-based differentiation of microbial function through sediment-hosted aquifers and enrichment of novel symbionts in the deep terrestrial subsurface.</title>
        <authorList>
            <person name="Probst A.J."/>
            <person name="Ladd B."/>
            <person name="Jarett J.K."/>
            <person name="Geller-Mcgrath D.E."/>
            <person name="Sieber C.M.K."/>
            <person name="Emerson J.B."/>
            <person name="Anantharaman K."/>
            <person name="Thomas B.C."/>
            <person name="Malmstrom R."/>
            <person name="Stieglmeier M."/>
            <person name="Klingl A."/>
            <person name="Woyke T."/>
            <person name="Ryan C.M."/>
            <person name="Banfield J.F."/>
        </authorList>
    </citation>
    <scope>NUCLEOTIDE SEQUENCE [LARGE SCALE GENOMIC DNA]</scope>
</reference>
<evidence type="ECO:0000313" key="10">
    <source>
        <dbReference type="EMBL" id="PIZ37703.1"/>
    </source>
</evidence>
<dbReference type="SUPFAM" id="SSF51971">
    <property type="entry name" value="Nucleotide-binding domain"/>
    <property type="match status" value="1"/>
</dbReference>
<keyword evidence="3" id="KW-0004">4Fe-4S</keyword>
<gene>
    <name evidence="10" type="ORF">COY37_07030</name>
</gene>
<dbReference type="GO" id="GO:0046872">
    <property type="term" value="F:metal ion binding"/>
    <property type="evidence" value="ECO:0007669"/>
    <property type="project" value="UniProtKB-KW"/>
</dbReference>
<dbReference type="InterPro" id="IPR017900">
    <property type="entry name" value="4Fe4S_Fe_S_CS"/>
</dbReference>
<dbReference type="Proteomes" id="UP000230956">
    <property type="component" value="Unassembled WGS sequence"/>
</dbReference>
<dbReference type="GO" id="GO:0016491">
    <property type="term" value="F:oxidoreductase activity"/>
    <property type="evidence" value="ECO:0007669"/>
    <property type="project" value="UniProtKB-KW"/>
</dbReference>
<dbReference type="PRINTS" id="PR00411">
    <property type="entry name" value="PNDRDTASEI"/>
</dbReference>
<keyword evidence="5" id="KW-0274">FAD</keyword>
<dbReference type="RefSeq" id="WP_286679098.1">
    <property type="nucleotide sequence ID" value="NZ_MNXI01000128.1"/>
</dbReference>